<dbReference type="GO" id="GO:0005886">
    <property type="term" value="C:plasma membrane"/>
    <property type="evidence" value="ECO:0007669"/>
    <property type="project" value="UniProtKB-SubCell"/>
</dbReference>
<keyword evidence="6 7" id="KW-0472">Membrane</keyword>
<feature type="transmembrane region" description="Helical" evidence="7">
    <location>
        <begin position="76"/>
        <end position="95"/>
    </location>
</feature>
<feature type="transmembrane region" description="Helical" evidence="7">
    <location>
        <begin position="115"/>
        <end position="133"/>
    </location>
</feature>
<feature type="transmembrane region" description="Helical" evidence="7">
    <location>
        <begin position="193"/>
        <end position="210"/>
    </location>
</feature>
<evidence type="ECO:0000313" key="9">
    <source>
        <dbReference type="EMBL" id="SHE37533.1"/>
    </source>
</evidence>
<keyword evidence="9" id="KW-0012">Acyltransferase</keyword>
<sequence length="315" mass="37876">MEFLRVISIIMVVVIHVAAPIFYKNINILGNRFILVDILDSFSRVSVPIFLFISGRYLVGKKERIKDFYKKRMKRIGPAFIFFTIIYAFLNYYMFRDINRLIKDIFKGDTYYQMWYLYMITVLYLVTPAIWFFRDKGKRYLNIISIISLSIGIIQCFLKIEVLWCFQFSYYIGYYILGYTLKDIKIIKLKRYICFLGYFLLSIVTAYLTYKTCNTNYKLCFFNYLSPFTILASILFYITFKDVNIKYNKFINFISKESFGIYLIHPLILYVIDKYIIINNIFFNISFRFILCFLISLIIIFFTKIVLNLKKSLIF</sequence>
<protein>
    <submittedName>
        <fullName evidence="9">Surface polysaccharide O-acyltransferase, integral membrane enzyme</fullName>
    </submittedName>
</protein>
<evidence type="ECO:0000256" key="4">
    <source>
        <dbReference type="ARBA" id="ARBA00022692"/>
    </source>
</evidence>
<dbReference type="EMBL" id="FQVM01000001">
    <property type="protein sequence ID" value="SHE37533.1"/>
    <property type="molecule type" value="Genomic_DNA"/>
</dbReference>
<dbReference type="PANTHER" id="PTHR40074">
    <property type="entry name" value="O-ACETYLTRANSFERASE WECH"/>
    <property type="match status" value="1"/>
</dbReference>
<keyword evidence="4 7" id="KW-0812">Transmembrane</keyword>
<feature type="transmembrane region" description="Helical" evidence="7">
    <location>
        <begin position="261"/>
        <end position="282"/>
    </location>
</feature>
<dbReference type="RefSeq" id="WP_072892401.1">
    <property type="nucleotide sequence ID" value="NZ_FQVM01000001.1"/>
</dbReference>
<evidence type="ECO:0000256" key="6">
    <source>
        <dbReference type="ARBA" id="ARBA00023136"/>
    </source>
</evidence>
<evidence type="ECO:0000259" key="8">
    <source>
        <dbReference type="Pfam" id="PF01757"/>
    </source>
</evidence>
<organism evidence="9 10">
    <name type="scientific">Clostridium fallax</name>
    <dbReference type="NCBI Taxonomy" id="1533"/>
    <lineage>
        <taxon>Bacteria</taxon>
        <taxon>Bacillati</taxon>
        <taxon>Bacillota</taxon>
        <taxon>Clostridia</taxon>
        <taxon>Eubacteriales</taxon>
        <taxon>Clostridiaceae</taxon>
        <taxon>Clostridium</taxon>
    </lineage>
</organism>
<comment type="similarity">
    <text evidence="2">Belongs to the acyltransferase 3 family.</text>
</comment>
<reference evidence="9 10" key="1">
    <citation type="submission" date="2016-11" db="EMBL/GenBank/DDBJ databases">
        <authorList>
            <person name="Jaros S."/>
            <person name="Januszkiewicz K."/>
            <person name="Wedrychowicz H."/>
        </authorList>
    </citation>
    <scope>NUCLEOTIDE SEQUENCE [LARGE SCALE GENOMIC DNA]</scope>
    <source>
        <strain evidence="9 10">DSM 2631</strain>
    </source>
</reference>
<dbReference type="GO" id="GO:0009246">
    <property type="term" value="P:enterobacterial common antigen biosynthetic process"/>
    <property type="evidence" value="ECO:0007669"/>
    <property type="project" value="TreeGrafter"/>
</dbReference>
<feature type="transmembrane region" description="Helical" evidence="7">
    <location>
        <begin position="164"/>
        <end position="181"/>
    </location>
</feature>
<dbReference type="InterPro" id="IPR002656">
    <property type="entry name" value="Acyl_transf_3_dom"/>
</dbReference>
<evidence type="ECO:0000256" key="1">
    <source>
        <dbReference type="ARBA" id="ARBA00004651"/>
    </source>
</evidence>
<feature type="transmembrane region" description="Helical" evidence="7">
    <location>
        <begin position="140"/>
        <end position="158"/>
    </location>
</feature>
<dbReference type="PANTHER" id="PTHR40074:SF2">
    <property type="entry name" value="O-ACETYLTRANSFERASE WECH"/>
    <property type="match status" value="1"/>
</dbReference>
<feature type="transmembrane region" description="Helical" evidence="7">
    <location>
        <begin position="6"/>
        <end position="23"/>
    </location>
</feature>
<dbReference type="GO" id="GO:0016413">
    <property type="term" value="F:O-acetyltransferase activity"/>
    <property type="evidence" value="ECO:0007669"/>
    <property type="project" value="TreeGrafter"/>
</dbReference>
<evidence type="ECO:0000256" key="7">
    <source>
        <dbReference type="SAM" id="Phobius"/>
    </source>
</evidence>
<evidence type="ECO:0000256" key="3">
    <source>
        <dbReference type="ARBA" id="ARBA00022475"/>
    </source>
</evidence>
<name>A0A1M4SZE6_9CLOT</name>
<proteinExistence type="inferred from homology"/>
<gene>
    <name evidence="9" type="ORF">SAMN05443638_101251</name>
</gene>
<feature type="domain" description="Acyltransferase 3" evidence="8">
    <location>
        <begin position="2"/>
        <end position="301"/>
    </location>
</feature>
<evidence type="ECO:0000313" key="10">
    <source>
        <dbReference type="Proteomes" id="UP000184035"/>
    </source>
</evidence>
<keyword evidence="3" id="KW-1003">Cell membrane</keyword>
<dbReference type="Proteomes" id="UP000184035">
    <property type="component" value="Unassembled WGS sequence"/>
</dbReference>
<evidence type="ECO:0000256" key="5">
    <source>
        <dbReference type="ARBA" id="ARBA00022989"/>
    </source>
</evidence>
<feature type="transmembrane region" description="Helical" evidence="7">
    <location>
        <begin position="288"/>
        <end position="307"/>
    </location>
</feature>
<feature type="transmembrane region" description="Helical" evidence="7">
    <location>
        <begin position="222"/>
        <end position="240"/>
    </location>
</feature>
<keyword evidence="9" id="KW-0808">Transferase</keyword>
<keyword evidence="10" id="KW-1185">Reference proteome</keyword>
<dbReference type="OrthoDB" id="1934930at2"/>
<comment type="subcellular location">
    <subcellularLocation>
        <location evidence="1">Cell membrane</location>
        <topology evidence="1">Multi-pass membrane protein</topology>
    </subcellularLocation>
</comment>
<accession>A0A1M4SZE6</accession>
<evidence type="ECO:0000256" key="2">
    <source>
        <dbReference type="ARBA" id="ARBA00007400"/>
    </source>
</evidence>
<dbReference type="AlphaFoldDB" id="A0A1M4SZE6"/>
<dbReference type="Pfam" id="PF01757">
    <property type="entry name" value="Acyl_transf_3"/>
    <property type="match status" value="1"/>
</dbReference>
<keyword evidence="5 7" id="KW-1133">Transmembrane helix</keyword>